<feature type="domain" description="N-acetyltransferase" evidence="1">
    <location>
        <begin position="8"/>
        <end position="153"/>
    </location>
</feature>
<gene>
    <name evidence="2" type="ORF">SAMN05428953_14511</name>
</gene>
<dbReference type="InterPro" id="IPR051531">
    <property type="entry name" value="N-acetyltransferase"/>
</dbReference>
<dbReference type="InterPro" id="IPR016181">
    <property type="entry name" value="Acyl_CoA_acyltransferase"/>
</dbReference>
<dbReference type="GO" id="GO:0016747">
    <property type="term" value="F:acyltransferase activity, transferring groups other than amino-acyl groups"/>
    <property type="evidence" value="ECO:0007669"/>
    <property type="project" value="InterPro"/>
</dbReference>
<organism evidence="2 3">
    <name type="scientific">Mesorhizobium muleiense</name>
    <dbReference type="NCBI Taxonomy" id="1004279"/>
    <lineage>
        <taxon>Bacteria</taxon>
        <taxon>Pseudomonadati</taxon>
        <taxon>Pseudomonadota</taxon>
        <taxon>Alphaproteobacteria</taxon>
        <taxon>Hyphomicrobiales</taxon>
        <taxon>Phyllobacteriaceae</taxon>
        <taxon>Mesorhizobium</taxon>
    </lineage>
</organism>
<keyword evidence="2" id="KW-0808">Transferase</keyword>
<evidence type="ECO:0000313" key="3">
    <source>
        <dbReference type="Proteomes" id="UP000198894"/>
    </source>
</evidence>
<dbReference type="SUPFAM" id="SSF55729">
    <property type="entry name" value="Acyl-CoA N-acyltransferases (Nat)"/>
    <property type="match status" value="1"/>
</dbReference>
<evidence type="ECO:0000259" key="1">
    <source>
        <dbReference type="Pfam" id="PF13302"/>
    </source>
</evidence>
<keyword evidence="3" id="KW-1185">Reference proteome</keyword>
<proteinExistence type="predicted"/>
<sequence>MYILETPRLILRPPSRSDELLLHGLHSDPFVVNAVGDGVYPALEQSKAALLQFINHWQHNHFGLWMVFVKDEGEARKFAGYCGLMCSGPNLPEDPHNVELVYCFHLAAAGHGIAPEAGRATLRFAFERLTLEKVTAFIRPTNTRALSAAPKVGLCYVRDRICNNMMMQYFEVFPTTVVQTDELLVSAYTDPDVIPDQ</sequence>
<dbReference type="RefSeq" id="WP_091600641.1">
    <property type="nucleotide sequence ID" value="NZ_FNEE01000045.1"/>
</dbReference>
<evidence type="ECO:0000313" key="2">
    <source>
        <dbReference type="EMBL" id="SDL55833.1"/>
    </source>
</evidence>
<protein>
    <submittedName>
        <fullName evidence="2">Protein N-acetyltransferase, RimJ/RimL family</fullName>
    </submittedName>
</protein>
<dbReference type="PANTHER" id="PTHR43792:SF1">
    <property type="entry name" value="N-ACETYLTRANSFERASE DOMAIN-CONTAINING PROTEIN"/>
    <property type="match status" value="1"/>
</dbReference>
<name>A0A1G9L234_9HYPH</name>
<dbReference type="Pfam" id="PF13302">
    <property type="entry name" value="Acetyltransf_3"/>
    <property type="match status" value="1"/>
</dbReference>
<dbReference type="PANTHER" id="PTHR43792">
    <property type="entry name" value="GNAT FAMILY, PUTATIVE (AFU_ORTHOLOGUE AFUA_3G00765)-RELATED-RELATED"/>
    <property type="match status" value="1"/>
</dbReference>
<dbReference type="Gene3D" id="3.40.630.30">
    <property type="match status" value="1"/>
</dbReference>
<accession>A0A1G9L234</accession>
<dbReference type="EMBL" id="FNEE01000045">
    <property type="protein sequence ID" value="SDL55833.1"/>
    <property type="molecule type" value="Genomic_DNA"/>
</dbReference>
<dbReference type="Proteomes" id="UP000198894">
    <property type="component" value="Unassembled WGS sequence"/>
</dbReference>
<reference evidence="3" key="1">
    <citation type="submission" date="2016-10" db="EMBL/GenBank/DDBJ databases">
        <authorList>
            <person name="Varghese N."/>
            <person name="Submissions S."/>
        </authorList>
    </citation>
    <scope>NUCLEOTIDE SEQUENCE [LARGE SCALE GENOMIC DNA]</scope>
    <source>
        <strain evidence="3">CGMCC 1.11022</strain>
    </source>
</reference>
<dbReference type="AlphaFoldDB" id="A0A1G9L234"/>
<dbReference type="InterPro" id="IPR000182">
    <property type="entry name" value="GNAT_dom"/>
</dbReference>